<keyword evidence="4" id="KW-1185">Reference proteome</keyword>
<keyword evidence="1" id="KW-0732">Signal</keyword>
<dbReference type="Pfam" id="PF01471">
    <property type="entry name" value="PG_binding_1"/>
    <property type="match status" value="1"/>
</dbReference>
<sequence>MTMRYIPRATWLSVPLLALALSACQNVDANGPQASRADTATAPIDMTRTADGACWAGDVFAHPMTGPDGAPGPMEVQIFETPCPEMLTPEVVETLQRALQVRGYHAGPVSGQMDATTRAAVHAFQRSAGIDTAVLSADTARDLGLMPHRPEPL</sequence>
<dbReference type="Gene3D" id="1.10.101.10">
    <property type="entry name" value="PGBD-like superfamily/PGBD"/>
    <property type="match status" value="1"/>
</dbReference>
<evidence type="ECO:0000313" key="4">
    <source>
        <dbReference type="Proteomes" id="UP000198539"/>
    </source>
</evidence>
<protein>
    <submittedName>
        <fullName evidence="3">Putative peptidoglycan binding domain-containing protein</fullName>
    </submittedName>
</protein>
<dbReference type="SUPFAM" id="SSF47090">
    <property type="entry name" value="PGBD-like"/>
    <property type="match status" value="1"/>
</dbReference>
<evidence type="ECO:0000256" key="1">
    <source>
        <dbReference type="SAM" id="SignalP"/>
    </source>
</evidence>
<feature type="domain" description="Peptidoglycan binding-like" evidence="2">
    <location>
        <begin position="90"/>
        <end position="139"/>
    </location>
</feature>
<dbReference type="InterPro" id="IPR036366">
    <property type="entry name" value="PGBDSf"/>
</dbReference>
<name>A0A1H2SFP5_9RHOB</name>
<organism evidence="3 4">
    <name type="scientific">Roseicitreum antarcticum</name>
    <dbReference type="NCBI Taxonomy" id="564137"/>
    <lineage>
        <taxon>Bacteria</taxon>
        <taxon>Pseudomonadati</taxon>
        <taxon>Pseudomonadota</taxon>
        <taxon>Alphaproteobacteria</taxon>
        <taxon>Rhodobacterales</taxon>
        <taxon>Paracoccaceae</taxon>
        <taxon>Roseicitreum</taxon>
    </lineage>
</organism>
<dbReference type="OrthoDB" id="7861420at2"/>
<gene>
    <name evidence="3" type="ORF">SAMN04488238_101593</name>
</gene>
<dbReference type="InterPro" id="IPR002477">
    <property type="entry name" value="Peptidoglycan-bd-like"/>
</dbReference>
<dbReference type="AlphaFoldDB" id="A0A1H2SFP5"/>
<evidence type="ECO:0000313" key="3">
    <source>
        <dbReference type="EMBL" id="SDW30430.1"/>
    </source>
</evidence>
<feature type="signal peptide" evidence="1">
    <location>
        <begin position="1"/>
        <end position="29"/>
    </location>
</feature>
<evidence type="ECO:0000259" key="2">
    <source>
        <dbReference type="Pfam" id="PF01471"/>
    </source>
</evidence>
<dbReference type="EMBL" id="FNOM01000001">
    <property type="protein sequence ID" value="SDW30430.1"/>
    <property type="molecule type" value="Genomic_DNA"/>
</dbReference>
<accession>A0A1H2SFP5</accession>
<proteinExistence type="predicted"/>
<dbReference type="STRING" id="564137.SAMN04488238_101593"/>
<dbReference type="Proteomes" id="UP000198539">
    <property type="component" value="Unassembled WGS sequence"/>
</dbReference>
<reference evidence="3 4" key="1">
    <citation type="submission" date="2016-10" db="EMBL/GenBank/DDBJ databases">
        <authorList>
            <person name="de Groot N.N."/>
        </authorList>
    </citation>
    <scope>NUCLEOTIDE SEQUENCE [LARGE SCALE GENOMIC DNA]</scope>
    <source>
        <strain evidence="3 4">CGMCC 1.8894</strain>
    </source>
</reference>
<dbReference type="PROSITE" id="PS51257">
    <property type="entry name" value="PROKAR_LIPOPROTEIN"/>
    <property type="match status" value="1"/>
</dbReference>
<dbReference type="RefSeq" id="WP_092885163.1">
    <property type="nucleotide sequence ID" value="NZ_CP061498.1"/>
</dbReference>
<feature type="chain" id="PRO_5011684772" evidence="1">
    <location>
        <begin position="30"/>
        <end position="153"/>
    </location>
</feature>
<dbReference type="InterPro" id="IPR036365">
    <property type="entry name" value="PGBD-like_sf"/>
</dbReference>